<evidence type="ECO:0000313" key="3">
    <source>
        <dbReference type="Proteomes" id="UP001150879"/>
    </source>
</evidence>
<feature type="compositionally biased region" description="Basic and acidic residues" evidence="1">
    <location>
        <begin position="1"/>
        <end position="15"/>
    </location>
</feature>
<evidence type="ECO:0000256" key="1">
    <source>
        <dbReference type="SAM" id="MobiDB-lite"/>
    </source>
</evidence>
<reference evidence="2" key="1">
    <citation type="submission" date="2022-11" db="EMBL/GenBank/DDBJ databases">
        <authorList>
            <person name="Petersen C."/>
        </authorList>
    </citation>
    <scope>NUCLEOTIDE SEQUENCE</scope>
    <source>
        <strain evidence="2">IBT 16849</strain>
    </source>
</reference>
<name>A0A9W9MF62_9EURO</name>
<evidence type="ECO:0000313" key="2">
    <source>
        <dbReference type="EMBL" id="KAJ5199614.1"/>
    </source>
</evidence>
<keyword evidence="3" id="KW-1185">Reference proteome</keyword>
<feature type="region of interest" description="Disordered" evidence="1">
    <location>
        <begin position="1"/>
        <end position="26"/>
    </location>
</feature>
<dbReference type="OrthoDB" id="4365697at2759"/>
<sequence length="110" mass="12206">MNLKSHIESGKEAPGKKMSAQKKTGSTISQAQDDLIKARCAACITLPPYVGYLNALYNLTLAPRFSVTSWYLYLVRDLTQQSQHGPSYNLTSLIPFTQQYHLGIVNPTDS</sequence>
<protein>
    <submittedName>
        <fullName evidence="2">Uncharacterized protein</fullName>
    </submittedName>
</protein>
<dbReference type="Proteomes" id="UP001150879">
    <property type="component" value="Unassembled WGS sequence"/>
</dbReference>
<proteinExistence type="predicted"/>
<organism evidence="2 3">
    <name type="scientific">Penicillium cf. griseofulvum</name>
    <dbReference type="NCBI Taxonomy" id="2972120"/>
    <lineage>
        <taxon>Eukaryota</taxon>
        <taxon>Fungi</taxon>
        <taxon>Dikarya</taxon>
        <taxon>Ascomycota</taxon>
        <taxon>Pezizomycotina</taxon>
        <taxon>Eurotiomycetes</taxon>
        <taxon>Eurotiomycetidae</taxon>
        <taxon>Eurotiales</taxon>
        <taxon>Aspergillaceae</taxon>
        <taxon>Penicillium</taxon>
    </lineage>
</organism>
<reference evidence="2" key="2">
    <citation type="journal article" date="2023" name="IMA Fungus">
        <title>Comparative genomic study of the Penicillium genus elucidates a diverse pangenome and 15 lateral gene transfer events.</title>
        <authorList>
            <person name="Petersen C."/>
            <person name="Sorensen T."/>
            <person name="Nielsen M.R."/>
            <person name="Sondergaard T.E."/>
            <person name="Sorensen J.L."/>
            <person name="Fitzpatrick D.A."/>
            <person name="Frisvad J.C."/>
            <person name="Nielsen K.L."/>
        </authorList>
    </citation>
    <scope>NUCLEOTIDE SEQUENCE</scope>
    <source>
        <strain evidence="2">IBT 16849</strain>
    </source>
</reference>
<comment type="caution">
    <text evidence="2">The sequence shown here is derived from an EMBL/GenBank/DDBJ whole genome shotgun (WGS) entry which is preliminary data.</text>
</comment>
<dbReference type="EMBL" id="JAPQKP010000003">
    <property type="protein sequence ID" value="KAJ5199614.1"/>
    <property type="molecule type" value="Genomic_DNA"/>
</dbReference>
<gene>
    <name evidence="2" type="ORF">N7472_004818</name>
</gene>
<dbReference type="AlphaFoldDB" id="A0A9W9MF62"/>
<accession>A0A9W9MF62</accession>